<dbReference type="Gene3D" id="1.10.3910.10">
    <property type="entry name" value="SP0561-like"/>
    <property type="match status" value="1"/>
</dbReference>
<dbReference type="AlphaFoldDB" id="A0A3N5BIG3"/>
<dbReference type="InterPro" id="IPR038062">
    <property type="entry name" value="ScdA-like_N_sf"/>
</dbReference>
<accession>A0A3N5BIG3</accession>
<dbReference type="SUPFAM" id="SSF140683">
    <property type="entry name" value="SP0561-like"/>
    <property type="match status" value="1"/>
</dbReference>
<sequence>MPSSAWRVVEGDPPSPQISWRRQGGSVITKEMKVLEVMERYPATRPVFETWGLRYRVCIPCNSLFDTLEELARNRGMSLDKLLADLNRAVASGSNTCPRCRG</sequence>
<dbReference type="EMBL" id="RKRE01000001">
    <property type="protein sequence ID" value="RPF49458.1"/>
    <property type="molecule type" value="Genomic_DNA"/>
</dbReference>
<name>A0A3N5BIG3_9THEO</name>
<protein>
    <submittedName>
        <fullName evidence="2">Uncharacterized protein DUF1858</fullName>
    </submittedName>
</protein>
<evidence type="ECO:0000256" key="1">
    <source>
        <dbReference type="SAM" id="MobiDB-lite"/>
    </source>
</evidence>
<keyword evidence="3" id="KW-1185">Reference proteome</keyword>
<organism evidence="2 3">
    <name type="scientific">Thermodesulfitimonas autotrophica</name>
    <dbReference type="NCBI Taxonomy" id="1894989"/>
    <lineage>
        <taxon>Bacteria</taxon>
        <taxon>Bacillati</taxon>
        <taxon>Bacillota</taxon>
        <taxon>Clostridia</taxon>
        <taxon>Thermoanaerobacterales</taxon>
        <taxon>Thermoanaerobacteraceae</taxon>
        <taxon>Thermodesulfitimonas</taxon>
    </lineage>
</organism>
<evidence type="ECO:0000313" key="2">
    <source>
        <dbReference type="EMBL" id="RPF49458.1"/>
    </source>
</evidence>
<feature type="region of interest" description="Disordered" evidence="1">
    <location>
        <begin position="1"/>
        <end position="23"/>
    </location>
</feature>
<evidence type="ECO:0000313" key="3">
    <source>
        <dbReference type="Proteomes" id="UP000282654"/>
    </source>
</evidence>
<dbReference type="Proteomes" id="UP000282654">
    <property type="component" value="Unassembled WGS sequence"/>
</dbReference>
<gene>
    <name evidence="2" type="ORF">EDD75_0271</name>
</gene>
<proteinExistence type="predicted"/>
<reference evidence="2 3" key="1">
    <citation type="submission" date="2018-11" db="EMBL/GenBank/DDBJ databases">
        <title>Genomic Encyclopedia of Type Strains, Phase IV (KMG-IV): sequencing the most valuable type-strain genomes for metagenomic binning, comparative biology and taxonomic classification.</title>
        <authorList>
            <person name="Goeker M."/>
        </authorList>
    </citation>
    <scope>NUCLEOTIDE SEQUENCE [LARGE SCALE GENOMIC DNA]</scope>
    <source>
        <strain evidence="2 3">DSM 102936</strain>
    </source>
</reference>
<comment type="caution">
    <text evidence="2">The sequence shown here is derived from an EMBL/GenBank/DDBJ whole genome shotgun (WGS) entry which is preliminary data.</text>
</comment>